<organism evidence="1 2">
    <name type="scientific">Poseidonocella pacifica</name>
    <dbReference type="NCBI Taxonomy" id="871651"/>
    <lineage>
        <taxon>Bacteria</taxon>
        <taxon>Pseudomonadati</taxon>
        <taxon>Pseudomonadota</taxon>
        <taxon>Alphaproteobacteria</taxon>
        <taxon>Rhodobacterales</taxon>
        <taxon>Roseobacteraceae</taxon>
        <taxon>Poseidonocella</taxon>
    </lineage>
</organism>
<gene>
    <name evidence="1" type="ORF">SAMN05421688_2938</name>
</gene>
<dbReference type="EMBL" id="FOJU01000005">
    <property type="protein sequence ID" value="SFB11085.1"/>
    <property type="molecule type" value="Genomic_DNA"/>
</dbReference>
<name>A0A1I0YCH0_9RHOB</name>
<evidence type="ECO:0000313" key="2">
    <source>
        <dbReference type="Proteomes" id="UP000198796"/>
    </source>
</evidence>
<dbReference type="STRING" id="871651.SAMN05421688_2938"/>
<proteinExistence type="predicted"/>
<dbReference type="RefSeq" id="WP_175501282.1">
    <property type="nucleotide sequence ID" value="NZ_FOJU01000005.1"/>
</dbReference>
<dbReference type="Proteomes" id="UP000198796">
    <property type="component" value="Unassembled WGS sequence"/>
</dbReference>
<protein>
    <submittedName>
        <fullName evidence="1">Uncharacterized protein</fullName>
    </submittedName>
</protein>
<evidence type="ECO:0000313" key="1">
    <source>
        <dbReference type="EMBL" id="SFB11085.1"/>
    </source>
</evidence>
<reference evidence="1 2" key="1">
    <citation type="submission" date="2016-10" db="EMBL/GenBank/DDBJ databases">
        <authorList>
            <person name="de Groot N.N."/>
        </authorList>
    </citation>
    <scope>NUCLEOTIDE SEQUENCE [LARGE SCALE GENOMIC DNA]</scope>
    <source>
        <strain evidence="1 2">DSM 29316</strain>
    </source>
</reference>
<sequence length="56" mass="5947">MTSFLAGFGFAAVVAGATFWGLTNLDVTSAGRYEDASVHIHEDAEHYQGVQSDALD</sequence>
<dbReference type="AlphaFoldDB" id="A0A1I0YCH0"/>
<accession>A0A1I0YCH0</accession>
<keyword evidence="2" id="KW-1185">Reference proteome</keyword>